<keyword evidence="15" id="KW-1185">Reference proteome</keyword>
<comment type="cofactor">
    <cofactor evidence="1">
        <name>FAD</name>
        <dbReference type="ChEBI" id="CHEBI:57692"/>
    </cofactor>
</comment>
<evidence type="ECO:0000256" key="6">
    <source>
        <dbReference type="ARBA" id="ARBA00023002"/>
    </source>
</evidence>
<feature type="transmembrane region" description="Helical" evidence="10">
    <location>
        <begin position="198"/>
        <end position="216"/>
    </location>
</feature>
<protein>
    <submittedName>
        <fullName evidence="14">FAD-dependent oxidoreductase</fullName>
    </submittedName>
</protein>
<keyword evidence="3 9" id="KW-0285">Flavoprotein</keyword>
<dbReference type="SUPFAM" id="SSF55424">
    <property type="entry name" value="FAD/NAD-linked reductases, dimerisation (C-terminal) domain"/>
    <property type="match status" value="1"/>
</dbReference>
<evidence type="ECO:0000313" key="15">
    <source>
        <dbReference type="Proteomes" id="UP001320702"/>
    </source>
</evidence>
<keyword evidence="6 9" id="KW-0560">Oxidoreductase</keyword>
<evidence type="ECO:0000256" key="4">
    <source>
        <dbReference type="ARBA" id="ARBA00022827"/>
    </source>
</evidence>
<proteinExistence type="inferred from homology"/>
<feature type="domain" description="Pyridine nucleotide-disulphide oxidoreductase dimerisation" evidence="11">
    <location>
        <begin position="583"/>
        <end position="689"/>
    </location>
</feature>
<dbReference type="RefSeq" id="WP_260278400.1">
    <property type="nucleotide sequence ID" value="NZ_JANAVZ010000012.1"/>
</dbReference>
<feature type="transmembrane region" description="Helical" evidence="10">
    <location>
        <begin position="131"/>
        <end position="152"/>
    </location>
</feature>
<feature type="transmembrane region" description="Helical" evidence="10">
    <location>
        <begin position="237"/>
        <end position="255"/>
    </location>
</feature>
<keyword evidence="10" id="KW-1133">Transmembrane helix</keyword>
<dbReference type="InterPro" id="IPR023753">
    <property type="entry name" value="FAD/NAD-binding_dom"/>
</dbReference>
<dbReference type="PRINTS" id="PR00411">
    <property type="entry name" value="PNDRDTASEI"/>
</dbReference>
<feature type="domain" description="FAD/NAD(P)-binding" evidence="12">
    <location>
        <begin position="237"/>
        <end position="561"/>
    </location>
</feature>
<name>A0ABT2KD64_9RHOB</name>
<feature type="transmembrane region" description="Helical" evidence="10">
    <location>
        <begin position="47"/>
        <end position="71"/>
    </location>
</feature>
<comment type="similarity">
    <text evidence="2 9">Belongs to the class-I pyridine nucleotide-disulfide oxidoreductase family.</text>
</comment>
<dbReference type="InterPro" id="IPR032816">
    <property type="entry name" value="VTT_dom"/>
</dbReference>
<evidence type="ECO:0000259" key="12">
    <source>
        <dbReference type="Pfam" id="PF07992"/>
    </source>
</evidence>
<dbReference type="PROSITE" id="PS00076">
    <property type="entry name" value="PYRIDINE_REDOX_1"/>
    <property type="match status" value="1"/>
</dbReference>
<keyword evidence="8 9" id="KW-0676">Redox-active center</keyword>
<feature type="transmembrane region" description="Helical" evidence="10">
    <location>
        <begin position="159"/>
        <end position="178"/>
    </location>
</feature>
<evidence type="ECO:0000256" key="5">
    <source>
        <dbReference type="ARBA" id="ARBA00022857"/>
    </source>
</evidence>
<evidence type="ECO:0000256" key="7">
    <source>
        <dbReference type="ARBA" id="ARBA00023157"/>
    </source>
</evidence>
<evidence type="ECO:0000256" key="10">
    <source>
        <dbReference type="SAM" id="Phobius"/>
    </source>
</evidence>
<evidence type="ECO:0000256" key="3">
    <source>
        <dbReference type="ARBA" id="ARBA00022630"/>
    </source>
</evidence>
<organism evidence="14 15">
    <name type="scientific">Paracoccus maritimus</name>
    <dbReference type="NCBI Taxonomy" id="2933292"/>
    <lineage>
        <taxon>Bacteria</taxon>
        <taxon>Pseudomonadati</taxon>
        <taxon>Pseudomonadota</taxon>
        <taxon>Alphaproteobacteria</taxon>
        <taxon>Rhodobacterales</taxon>
        <taxon>Paracoccaceae</taxon>
        <taxon>Paracoccus</taxon>
    </lineage>
</organism>
<dbReference type="PANTHER" id="PTHR43014">
    <property type="entry name" value="MERCURIC REDUCTASE"/>
    <property type="match status" value="1"/>
</dbReference>
<comment type="caution">
    <text evidence="14">The sequence shown here is derived from an EMBL/GenBank/DDBJ whole genome shotgun (WGS) entry which is preliminary data.</text>
</comment>
<keyword evidence="10" id="KW-0812">Transmembrane</keyword>
<reference evidence="14 15" key="1">
    <citation type="submission" date="2022-04" db="EMBL/GenBank/DDBJ databases">
        <title>Paracoccus sp. YLB-12 draft genome sequence.</title>
        <authorList>
            <person name="Yu L."/>
        </authorList>
    </citation>
    <scope>NUCLEOTIDE SEQUENCE [LARGE SCALE GENOMIC DNA]</scope>
    <source>
        <strain evidence="14 15">YLB-12</strain>
    </source>
</reference>
<dbReference type="Gene3D" id="3.50.50.60">
    <property type="entry name" value="FAD/NAD(P)-binding domain"/>
    <property type="match status" value="2"/>
</dbReference>
<evidence type="ECO:0000256" key="2">
    <source>
        <dbReference type="ARBA" id="ARBA00007532"/>
    </source>
</evidence>
<keyword evidence="5" id="KW-0521">NADP</keyword>
<dbReference type="Pfam" id="PF09335">
    <property type="entry name" value="VTT_dom"/>
    <property type="match status" value="1"/>
</dbReference>
<evidence type="ECO:0000256" key="9">
    <source>
        <dbReference type="RuleBase" id="RU003691"/>
    </source>
</evidence>
<dbReference type="PANTHER" id="PTHR43014:SF2">
    <property type="entry name" value="MERCURIC REDUCTASE"/>
    <property type="match status" value="1"/>
</dbReference>
<feature type="transmembrane region" description="Helical" evidence="10">
    <location>
        <begin position="78"/>
        <end position="102"/>
    </location>
</feature>
<keyword evidence="7" id="KW-1015">Disulfide bond</keyword>
<feature type="domain" description="VTT" evidence="13">
    <location>
        <begin position="69"/>
        <end position="182"/>
    </location>
</feature>
<dbReference type="Proteomes" id="UP001320702">
    <property type="component" value="Unassembled WGS sequence"/>
</dbReference>
<keyword evidence="10" id="KW-0472">Membrane</keyword>
<dbReference type="InterPro" id="IPR004099">
    <property type="entry name" value="Pyr_nucl-diS_OxRdtase_dimer"/>
</dbReference>
<dbReference type="Pfam" id="PF07992">
    <property type="entry name" value="Pyr_redox_2"/>
    <property type="match status" value="1"/>
</dbReference>
<evidence type="ECO:0000256" key="8">
    <source>
        <dbReference type="ARBA" id="ARBA00023284"/>
    </source>
</evidence>
<evidence type="ECO:0000259" key="13">
    <source>
        <dbReference type="Pfam" id="PF09335"/>
    </source>
</evidence>
<dbReference type="Pfam" id="PF02852">
    <property type="entry name" value="Pyr_redox_dim"/>
    <property type="match status" value="1"/>
</dbReference>
<dbReference type="InterPro" id="IPR016156">
    <property type="entry name" value="FAD/NAD-linked_Rdtase_dimer_sf"/>
</dbReference>
<sequence length="717" mass="77549">MKKPVLLIALAGLIAAGLWLISGQDIDLQFLRDRLAAIREVQQSRPFVVAALFLAFYVAVTALSLPIAVWLTLAAGALFGFWTGLLIVSFASAIGATLAFLASRYLLRDWVRARLGARAGGIEAGLARDGAFYLFSLRLIPVVPFFAVNLLMGLTPIRAWTFFWVSQVGMLAGTAVYVNAGTQLAALDSLSGIVSPPLLASFALLAVFPWIARAVLGLWQRRRVYAGWTRPKRFDRNLVVIGAGSAGLVAAYIGAATKAKVTLVEASEMGGDCLNYGCVPSKALIRSATLAHQMRQAGQYGLTDTAPDIPFRSVMDRIQRIITDIAPHDSVERYTGLGVDVRKGHARLIDPWTVEISDSAGNRQRLTTRAIIIATGARPFIPPLPGLELVDPLTSDNLWTRLQGHDQAPRRLVVLGGGPIGCELAQAFARLGSGVTQVEMAPRLMTREDPDASALVTASIKADGVSVLTGHKAMACGVDETGEKWIEVEHDGNARRIAFDQIIVAVGRSARLNGFGLEELGIISDRTVETNDYLETRFPNILAAGDVAGPFQFTHTASHQAWFASVNALFGTFRKFKADYRVIPWATFTDPEVARVGLSETEAKDKGIPVEVTSYDLAELDRAITDGAAHGFVKVLTAPGKDRILGVTIVGDHAGDLIAEFVLAMKHGLGLNKMLGTIHIYPTWAEANKAVAGDWRRAHVNARLLAIVKRFHDWRRG</sequence>
<dbReference type="InterPro" id="IPR012999">
    <property type="entry name" value="Pyr_OxRdtase_I_AS"/>
</dbReference>
<keyword evidence="4 9" id="KW-0274">FAD</keyword>
<dbReference type="Gene3D" id="3.30.390.30">
    <property type="match status" value="1"/>
</dbReference>
<gene>
    <name evidence="14" type="ORF">MU516_16645</name>
</gene>
<dbReference type="PRINTS" id="PR00368">
    <property type="entry name" value="FADPNR"/>
</dbReference>
<evidence type="ECO:0000259" key="11">
    <source>
        <dbReference type="Pfam" id="PF02852"/>
    </source>
</evidence>
<evidence type="ECO:0000313" key="14">
    <source>
        <dbReference type="EMBL" id="MCT4334487.1"/>
    </source>
</evidence>
<accession>A0ABT2KD64</accession>
<evidence type="ECO:0000256" key="1">
    <source>
        <dbReference type="ARBA" id="ARBA00001974"/>
    </source>
</evidence>
<dbReference type="SUPFAM" id="SSF51905">
    <property type="entry name" value="FAD/NAD(P)-binding domain"/>
    <property type="match status" value="1"/>
</dbReference>
<dbReference type="InterPro" id="IPR036188">
    <property type="entry name" value="FAD/NAD-bd_sf"/>
</dbReference>
<dbReference type="EMBL" id="JANAVZ010000012">
    <property type="protein sequence ID" value="MCT4334487.1"/>
    <property type="molecule type" value="Genomic_DNA"/>
</dbReference>